<proteinExistence type="predicted"/>
<dbReference type="Proteomes" id="UP001060039">
    <property type="component" value="Chromosome"/>
</dbReference>
<dbReference type="Gene3D" id="1.10.10.10">
    <property type="entry name" value="Winged helix-like DNA-binding domain superfamily/Winged helix DNA-binding domain"/>
    <property type="match status" value="1"/>
</dbReference>
<dbReference type="SMART" id="SM00347">
    <property type="entry name" value="HTH_MARR"/>
    <property type="match status" value="1"/>
</dbReference>
<dbReference type="Pfam" id="PF01047">
    <property type="entry name" value="MarR"/>
    <property type="match status" value="1"/>
</dbReference>
<evidence type="ECO:0000313" key="2">
    <source>
        <dbReference type="EMBL" id="UTT63625.1"/>
    </source>
</evidence>
<dbReference type="InterPro" id="IPR036390">
    <property type="entry name" value="WH_DNA-bd_sf"/>
</dbReference>
<dbReference type="RefSeq" id="WP_255160758.1">
    <property type="nucleotide sequence ID" value="NZ_CP101497.1"/>
</dbReference>
<dbReference type="InterPro" id="IPR036388">
    <property type="entry name" value="WH-like_DNA-bd_sf"/>
</dbReference>
<name>A0ABY5FZ80_9MICO</name>
<dbReference type="EMBL" id="CP101497">
    <property type="protein sequence ID" value="UTT63625.1"/>
    <property type="molecule type" value="Genomic_DNA"/>
</dbReference>
<gene>
    <name evidence="2" type="ORF">NNL39_05875</name>
</gene>
<feature type="domain" description="HTH marR-type" evidence="1">
    <location>
        <begin position="1"/>
        <end position="125"/>
    </location>
</feature>
<evidence type="ECO:0000259" key="1">
    <source>
        <dbReference type="PROSITE" id="PS50995"/>
    </source>
</evidence>
<dbReference type="InterPro" id="IPR000835">
    <property type="entry name" value="HTH_MarR-typ"/>
</dbReference>
<evidence type="ECO:0000313" key="3">
    <source>
        <dbReference type="Proteomes" id="UP001060039"/>
    </source>
</evidence>
<dbReference type="PRINTS" id="PR00598">
    <property type="entry name" value="HTHMARR"/>
</dbReference>
<dbReference type="InterPro" id="IPR039422">
    <property type="entry name" value="MarR/SlyA-like"/>
</dbReference>
<protein>
    <submittedName>
        <fullName evidence="2">MarR family transcriptional regulator</fullName>
    </submittedName>
</protein>
<organism evidence="2 3">
    <name type="scientific">Microcella humidisoli</name>
    <dbReference type="NCBI Taxonomy" id="2963406"/>
    <lineage>
        <taxon>Bacteria</taxon>
        <taxon>Bacillati</taxon>
        <taxon>Actinomycetota</taxon>
        <taxon>Actinomycetes</taxon>
        <taxon>Micrococcales</taxon>
        <taxon>Microbacteriaceae</taxon>
        <taxon>Microcella</taxon>
    </lineage>
</organism>
<sequence>MAAARAHRRRAALALAPLGLHPGQELLLSILAKRGSATQVQLARILGVEPPTIAKMVGRLEAAGFAERMADPRDARAKLVSLTDQGRDAAAHVGAVWAELSALTAAGLTPDEAAELTRLLTVVADRLGRDDLATTNPSTPDAR</sequence>
<reference evidence="2" key="1">
    <citation type="submission" date="2022-07" db="EMBL/GenBank/DDBJ databases">
        <title>Taxonomic analysis of Microcella humidisoli nov. sp., isolated from riverside soil.</title>
        <authorList>
            <person name="Molina K.M."/>
            <person name="Kim S.B."/>
        </authorList>
    </citation>
    <scope>NUCLEOTIDE SEQUENCE</scope>
    <source>
        <strain evidence="2">MMS21-STM10</strain>
    </source>
</reference>
<dbReference type="PANTHER" id="PTHR33164:SF43">
    <property type="entry name" value="HTH-TYPE TRANSCRIPTIONAL REPRESSOR YETL"/>
    <property type="match status" value="1"/>
</dbReference>
<accession>A0ABY5FZ80</accession>
<dbReference type="SUPFAM" id="SSF46785">
    <property type="entry name" value="Winged helix' DNA-binding domain"/>
    <property type="match status" value="1"/>
</dbReference>
<dbReference type="PANTHER" id="PTHR33164">
    <property type="entry name" value="TRANSCRIPTIONAL REGULATOR, MARR FAMILY"/>
    <property type="match status" value="1"/>
</dbReference>
<dbReference type="PROSITE" id="PS50995">
    <property type="entry name" value="HTH_MARR_2"/>
    <property type="match status" value="1"/>
</dbReference>
<keyword evidence="3" id="KW-1185">Reference proteome</keyword>